<sequence>MKSGKTLAELIPGLTHKPRLMIVDDQPLIIRSLNEIFKAEFEIVMATSGRQALELCADNKPDIMLLDIMMPDMNGYDVCKTLKADPVDNDFPIIFVTAQNEVVDEVRAFDTGAVDFITKPINPVVVFARVCTHVTVKLQRDILYSIAMLDGLTGVANRRRFDEQLQVHWRQGQRDKKPLSLILIDIDFFKQYNDHYGHVAGDKALQEVAHALRTVLLRPHDSVSRYGGEEFVCLLPCTDNTGAMLLAERLLAAVAALTIRHEKSLAGDVLSISAGVATVTPSVKHNAGQLIVAADEQLYRAKHDGRNCARSAELSD</sequence>
<evidence type="ECO:0000259" key="6">
    <source>
        <dbReference type="PROSITE" id="PS50887"/>
    </source>
</evidence>
<dbReference type="NCBIfam" id="TIGR00254">
    <property type="entry name" value="GGDEF"/>
    <property type="match status" value="1"/>
</dbReference>
<proteinExistence type="predicted"/>
<keyword evidence="8" id="KW-1185">Reference proteome</keyword>
<reference evidence="7" key="2">
    <citation type="submission" date="2022-08" db="EMBL/GenBank/DDBJ databases">
        <authorList>
            <person name="Dong C."/>
        </authorList>
    </citation>
    <scope>NUCLEOTIDE SEQUENCE</scope>
    <source>
        <strain evidence="7">59MF3M-4</strain>
    </source>
</reference>
<evidence type="ECO:0000256" key="4">
    <source>
        <dbReference type="PROSITE-ProRule" id="PRU00169"/>
    </source>
</evidence>
<dbReference type="GO" id="GO:0005886">
    <property type="term" value="C:plasma membrane"/>
    <property type="evidence" value="ECO:0007669"/>
    <property type="project" value="TreeGrafter"/>
</dbReference>
<comment type="cofactor">
    <cofactor evidence="1">
        <name>Mg(2+)</name>
        <dbReference type="ChEBI" id="CHEBI:18420"/>
    </cofactor>
</comment>
<feature type="modified residue" description="4-aspartylphosphate" evidence="4">
    <location>
        <position position="67"/>
    </location>
</feature>
<dbReference type="Gene3D" id="3.30.70.270">
    <property type="match status" value="1"/>
</dbReference>
<name>A0A9X2WEU2_9GAMM</name>
<dbReference type="SMART" id="SM00448">
    <property type="entry name" value="REC"/>
    <property type="match status" value="1"/>
</dbReference>
<evidence type="ECO:0000259" key="5">
    <source>
        <dbReference type="PROSITE" id="PS50110"/>
    </source>
</evidence>
<dbReference type="PROSITE" id="PS50887">
    <property type="entry name" value="GGDEF"/>
    <property type="match status" value="1"/>
</dbReference>
<dbReference type="GO" id="GO:0000160">
    <property type="term" value="P:phosphorelay signal transduction system"/>
    <property type="evidence" value="ECO:0007669"/>
    <property type="project" value="InterPro"/>
</dbReference>
<dbReference type="AlphaFoldDB" id="A0A9X2WEU2"/>
<evidence type="ECO:0000256" key="3">
    <source>
        <dbReference type="ARBA" id="ARBA00034247"/>
    </source>
</evidence>
<gene>
    <name evidence="7" type="ORF">NYR02_05145</name>
</gene>
<dbReference type="PANTHER" id="PTHR45138:SF9">
    <property type="entry name" value="DIGUANYLATE CYCLASE DGCM-RELATED"/>
    <property type="match status" value="1"/>
</dbReference>
<comment type="catalytic activity">
    <reaction evidence="3">
        <text>2 GTP = 3',3'-c-di-GMP + 2 diphosphate</text>
        <dbReference type="Rhea" id="RHEA:24898"/>
        <dbReference type="ChEBI" id="CHEBI:33019"/>
        <dbReference type="ChEBI" id="CHEBI:37565"/>
        <dbReference type="ChEBI" id="CHEBI:58805"/>
        <dbReference type="EC" id="2.7.7.65"/>
    </reaction>
</comment>
<evidence type="ECO:0000313" key="8">
    <source>
        <dbReference type="Proteomes" id="UP001147830"/>
    </source>
</evidence>
<dbReference type="EMBL" id="JAOANI010000014">
    <property type="protein sequence ID" value="MCT7358407.1"/>
    <property type="molecule type" value="Genomic_DNA"/>
</dbReference>
<dbReference type="GO" id="GO:0043709">
    <property type="term" value="P:cell adhesion involved in single-species biofilm formation"/>
    <property type="evidence" value="ECO:0007669"/>
    <property type="project" value="TreeGrafter"/>
</dbReference>
<protein>
    <recommendedName>
        <fullName evidence="2">diguanylate cyclase</fullName>
        <ecNumber evidence="2">2.7.7.65</ecNumber>
    </recommendedName>
</protein>
<dbReference type="Pfam" id="PF00072">
    <property type="entry name" value="Response_reg"/>
    <property type="match status" value="1"/>
</dbReference>
<accession>A0A9X2WEU2</accession>
<keyword evidence="7" id="KW-0808">Transferase</keyword>
<dbReference type="SMART" id="SM00267">
    <property type="entry name" value="GGDEF"/>
    <property type="match status" value="1"/>
</dbReference>
<keyword evidence="7" id="KW-0548">Nucleotidyltransferase</keyword>
<dbReference type="FunFam" id="3.30.70.270:FF:000001">
    <property type="entry name" value="Diguanylate cyclase domain protein"/>
    <property type="match status" value="1"/>
</dbReference>
<dbReference type="InterPro" id="IPR043128">
    <property type="entry name" value="Rev_trsase/Diguanyl_cyclase"/>
</dbReference>
<dbReference type="CDD" id="cd01949">
    <property type="entry name" value="GGDEF"/>
    <property type="match status" value="1"/>
</dbReference>
<dbReference type="SUPFAM" id="SSF55073">
    <property type="entry name" value="Nucleotide cyclase"/>
    <property type="match status" value="1"/>
</dbReference>
<dbReference type="PANTHER" id="PTHR45138">
    <property type="entry name" value="REGULATORY COMPONENTS OF SENSORY TRANSDUCTION SYSTEM"/>
    <property type="match status" value="1"/>
</dbReference>
<feature type="domain" description="Response regulatory" evidence="5">
    <location>
        <begin position="19"/>
        <end position="134"/>
    </location>
</feature>
<dbReference type="InterPro" id="IPR001789">
    <property type="entry name" value="Sig_transdc_resp-reg_receiver"/>
</dbReference>
<keyword evidence="4" id="KW-0597">Phosphoprotein</keyword>
<evidence type="ECO:0000256" key="1">
    <source>
        <dbReference type="ARBA" id="ARBA00001946"/>
    </source>
</evidence>
<dbReference type="InterPro" id="IPR050469">
    <property type="entry name" value="Diguanylate_Cyclase"/>
</dbReference>
<feature type="domain" description="GGDEF" evidence="6">
    <location>
        <begin position="177"/>
        <end position="314"/>
    </location>
</feature>
<dbReference type="GO" id="GO:1902201">
    <property type="term" value="P:negative regulation of bacterial-type flagellum-dependent cell motility"/>
    <property type="evidence" value="ECO:0007669"/>
    <property type="project" value="TreeGrafter"/>
</dbReference>
<dbReference type="SUPFAM" id="SSF52172">
    <property type="entry name" value="CheY-like"/>
    <property type="match status" value="1"/>
</dbReference>
<evidence type="ECO:0000256" key="2">
    <source>
        <dbReference type="ARBA" id="ARBA00012528"/>
    </source>
</evidence>
<dbReference type="InterPro" id="IPR029787">
    <property type="entry name" value="Nucleotide_cyclase"/>
</dbReference>
<dbReference type="Gene3D" id="3.40.50.2300">
    <property type="match status" value="1"/>
</dbReference>
<dbReference type="EC" id="2.7.7.65" evidence="2"/>
<organism evidence="7 8">
    <name type="scientific">Thalassolituus pacificus</name>
    <dbReference type="NCBI Taxonomy" id="2975440"/>
    <lineage>
        <taxon>Bacteria</taxon>
        <taxon>Pseudomonadati</taxon>
        <taxon>Pseudomonadota</taxon>
        <taxon>Gammaproteobacteria</taxon>
        <taxon>Oceanospirillales</taxon>
        <taxon>Oceanospirillaceae</taxon>
        <taxon>Thalassolituus</taxon>
    </lineage>
</organism>
<dbReference type="InterPro" id="IPR000160">
    <property type="entry name" value="GGDEF_dom"/>
</dbReference>
<dbReference type="PROSITE" id="PS50110">
    <property type="entry name" value="RESPONSE_REGULATORY"/>
    <property type="match status" value="1"/>
</dbReference>
<comment type="caution">
    <text evidence="7">The sequence shown here is derived from an EMBL/GenBank/DDBJ whole genome shotgun (WGS) entry which is preliminary data.</text>
</comment>
<dbReference type="Pfam" id="PF00990">
    <property type="entry name" value="GGDEF"/>
    <property type="match status" value="1"/>
</dbReference>
<dbReference type="GO" id="GO:0052621">
    <property type="term" value="F:diguanylate cyclase activity"/>
    <property type="evidence" value="ECO:0007669"/>
    <property type="project" value="UniProtKB-EC"/>
</dbReference>
<dbReference type="Proteomes" id="UP001147830">
    <property type="component" value="Unassembled WGS sequence"/>
</dbReference>
<dbReference type="RefSeq" id="WP_260975323.1">
    <property type="nucleotide sequence ID" value="NZ_JAOANI010000014.1"/>
</dbReference>
<evidence type="ECO:0000313" key="7">
    <source>
        <dbReference type="EMBL" id="MCT7358407.1"/>
    </source>
</evidence>
<reference evidence="7" key="1">
    <citation type="journal article" date="2022" name="Front. Microbiol.">
        <title>Genome-based taxonomic rearrangement of Oceanobacter-related bacteria including the description of Thalassolituus hydrocarbonoclasticus sp. nov. and Thalassolituus pacificus sp. nov. and emended description of the genus Thalassolituus.</title>
        <authorList>
            <person name="Dong C."/>
            <person name="Wei L."/>
            <person name="Wang J."/>
            <person name="Lai Q."/>
            <person name="Huang Z."/>
            <person name="Shao Z."/>
        </authorList>
    </citation>
    <scope>NUCLEOTIDE SEQUENCE</scope>
    <source>
        <strain evidence="7">59MF3M-4</strain>
    </source>
</reference>
<dbReference type="InterPro" id="IPR011006">
    <property type="entry name" value="CheY-like_superfamily"/>
</dbReference>